<proteinExistence type="inferred from homology"/>
<comment type="similarity">
    <text evidence="2">Belongs to the GerABKC lipoprotein family.</text>
</comment>
<evidence type="ECO:0000256" key="6">
    <source>
        <dbReference type="ARBA" id="ARBA00023139"/>
    </source>
</evidence>
<dbReference type="Pfam" id="PF05504">
    <property type="entry name" value="Spore_GerAC"/>
    <property type="match status" value="1"/>
</dbReference>
<protein>
    <submittedName>
        <fullName evidence="10">Ger(X)C family spore germination protein</fullName>
    </submittedName>
</protein>
<evidence type="ECO:0000256" key="4">
    <source>
        <dbReference type="ARBA" id="ARBA00022729"/>
    </source>
</evidence>
<dbReference type="RefSeq" id="WP_155701122.1">
    <property type="nucleotide sequence ID" value="NZ_CP034235.1"/>
</dbReference>
<dbReference type="GO" id="GO:0009847">
    <property type="term" value="P:spore germination"/>
    <property type="evidence" value="ECO:0007669"/>
    <property type="project" value="InterPro"/>
</dbReference>
<evidence type="ECO:0000259" key="9">
    <source>
        <dbReference type="Pfam" id="PF25198"/>
    </source>
</evidence>
<dbReference type="Proteomes" id="UP000426246">
    <property type="component" value="Chromosome"/>
</dbReference>
<evidence type="ECO:0000259" key="8">
    <source>
        <dbReference type="Pfam" id="PF05504"/>
    </source>
</evidence>
<evidence type="ECO:0000256" key="3">
    <source>
        <dbReference type="ARBA" id="ARBA00022544"/>
    </source>
</evidence>
<dbReference type="NCBIfam" id="TIGR02887">
    <property type="entry name" value="spore_ger_x_C"/>
    <property type="match status" value="1"/>
</dbReference>
<keyword evidence="3" id="KW-0309">Germination</keyword>
<dbReference type="OrthoDB" id="9816067at2"/>
<evidence type="ECO:0000256" key="1">
    <source>
        <dbReference type="ARBA" id="ARBA00004635"/>
    </source>
</evidence>
<dbReference type="InterPro" id="IPR038501">
    <property type="entry name" value="Spore_GerAC_C_sf"/>
</dbReference>
<organism evidence="10 11">
    <name type="scientific">Paenibacillus psychroresistens</name>
    <dbReference type="NCBI Taxonomy" id="1778678"/>
    <lineage>
        <taxon>Bacteria</taxon>
        <taxon>Bacillati</taxon>
        <taxon>Bacillota</taxon>
        <taxon>Bacilli</taxon>
        <taxon>Bacillales</taxon>
        <taxon>Paenibacillaceae</taxon>
        <taxon>Paenibacillus</taxon>
    </lineage>
</organism>
<dbReference type="EMBL" id="CP034235">
    <property type="protein sequence ID" value="QGQ96085.1"/>
    <property type="molecule type" value="Genomic_DNA"/>
</dbReference>
<dbReference type="PROSITE" id="PS51257">
    <property type="entry name" value="PROKAR_LIPOPROTEIN"/>
    <property type="match status" value="1"/>
</dbReference>
<dbReference type="PANTHER" id="PTHR35789:SF1">
    <property type="entry name" value="SPORE GERMINATION PROTEIN B3"/>
    <property type="match status" value="1"/>
</dbReference>
<evidence type="ECO:0000256" key="7">
    <source>
        <dbReference type="ARBA" id="ARBA00023288"/>
    </source>
</evidence>
<reference evidence="11" key="1">
    <citation type="submission" date="2018-11" db="EMBL/GenBank/DDBJ databases">
        <title>Complete genome sequence of Paenibacillus sp. ML311-T8.</title>
        <authorList>
            <person name="Nam Y.-D."/>
            <person name="Kang J."/>
            <person name="Chung W.-H."/>
            <person name="Park Y.S."/>
        </authorList>
    </citation>
    <scope>NUCLEOTIDE SEQUENCE [LARGE SCALE GENOMIC DNA]</scope>
    <source>
        <strain evidence="11">ML311-T8</strain>
    </source>
</reference>
<keyword evidence="11" id="KW-1185">Reference proteome</keyword>
<dbReference type="InterPro" id="IPR046953">
    <property type="entry name" value="Spore_GerAC-like_C"/>
</dbReference>
<dbReference type="KEGG" id="ppsc:EHS13_14975"/>
<name>A0A6B8RKG7_9BACL</name>
<gene>
    <name evidence="10" type="ORF">EHS13_14975</name>
</gene>
<dbReference type="InterPro" id="IPR008844">
    <property type="entry name" value="Spore_GerAC-like"/>
</dbReference>
<evidence type="ECO:0000313" key="10">
    <source>
        <dbReference type="EMBL" id="QGQ96085.1"/>
    </source>
</evidence>
<keyword evidence="6" id="KW-0564">Palmitate</keyword>
<feature type="domain" description="Spore germination protein N-terminal" evidence="9">
    <location>
        <begin position="24"/>
        <end position="195"/>
    </location>
</feature>
<keyword evidence="5" id="KW-0472">Membrane</keyword>
<keyword evidence="4" id="KW-0732">Signal</keyword>
<feature type="domain" description="Spore germination GerAC-like C-terminal" evidence="8">
    <location>
        <begin position="205"/>
        <end position="374"/>
    </location>
</feature>
<sequence length="383" mass="42561">MKFSKYIRLFLSIVILTAFTGCWDYIEFESMALVSAIGIDLDKKGEFLLSCEIIRTQKQGKEGKKSKDVVQGTGKTVPEALANLQTLVPEELFLGYTSAIILSEDAAKQQLKNIMDYLFITPSIRDSVFLVITKENAEKILNMPLGKTGLLVGESLLEFFKVTNRIGASIPVRLREFNKLLLTEGVEPIAPLIKINREGKLMVSDMVVFKGYKLVGMLDGNESKGLGRITNKKIQEISSVSISVPDIGASVSAVFRLKDGKSNIKIKMGDEAPDVFITTSVNATMLQFGGNTGAITQEILRACEKDLEGNVKKELEAAIAKAQKEVKSDFLGIGLKFYQQHRKEWKVKFKPKWREVFPEVPIHVNVKIKILNSGTKVIPLSEQ</sequence>
<dbReference type="InterPro" id="IPR057336">
    <property type="entry name" value="GerAC_N"/>
</dbReference>
<keyword evidence="7" id="KW-0449">Lipoprotein</keyword>
<accession>A0A6B8RKG7</accession>
<comment type="subcellular location">
    <subcellularLocation>
        <location evidence="1">Membrane</location>
        <topology evidence="1">Lipid-anchor</topology>
    </subcellularLocation>
</comment>
<dbReference type="Pfam" id="PF25198">
    <property type="entry name" value="Spore_GerAC_N"/>
    <property type="match status" value="1"/>
</dbReference>
<dbReference type="Gene3D" id="3.30.300.210">
    <property type="entry name" value="Nutrient germinant receptor protein C, domain 3"/>
    <property type="match status" value="1"/>
</dbReference>
<evidence type="ECO:0000256" key="2">
    <source>
        <dbReference type="ARBA" id="ARBA00007886"/>
    </source>
</evidence>
<evidence type="ECO:0000313" key="11">
    <source>
        <dbReference type="Proteomes" id="UP000426246"/>
    </source>
</evidence>
<dbReference type="GO" id="GO:0016020">
    <property type="term" value="C:membrane"/>
    <property type="evidence" value="ECO:0007669"/>
    <property type="project" value="UniProtKB-SubCell"/>
</dbReference>
<dbReference type="PANTHER" id="PTHR35789">
    <property type="entry name" value="SPORE GERMINATION PROTEIN B3"/>
    <property type="match status" value="1"/>
</dbReference>
<evidence type="ECO:0000256" key="5">
    <source>
        <dbReference type="ARBA" id="ARBA00023136"/>
    </source>
</evidence>
<dbReference type="AlphaFoldDB" id="A0A6B8RKG7"/>